<dbReference type="Gene3D" id="3.50.50.60">
    <property type="entry name" value="FAD/NAD(P)-binding domain"/>
    <property type="match status" value="1"/>
</dbReference>
<dbReference type="EMBL" id="CAJMXA010003616">
    <property type="protein sequence ID" value="CAE6507448.1"/>
    <property type="molecule type" value="Genomic_DNA"/>
</dbReference>
<feature type="signal peptide" evidence="6">
    <location>
        <begin position="1"/>
        <end position="28"/>
    </location>
</feature>
<accession>A0A8H3CZV4</accession>
<comment type="similarity">
    <text evidence="2">Belongs to the GMC oxidoreductase family.</text>
</comment>
<evidence type="ECO:0000256" key="5">
    <source>
        <dbReference type="PIRSR" id="PIRSR000137-2"/>
    </source>
</evidence>
<evidence type="ECO:0000256" key="6">
    <source>
        <dbReference type="SAM" id="SignalP"/>
    </source>
</evidence>
<keyword evidence="4" id="KW-0560">Oxidoreductase</keyword>
<dbReference type="Gene3D" id="3.30.410.10">
    <property type="entry name" value="Cholesterol Oxidase, domain 2"/>
    <property type="match status" value="1"/>
</dbReference>
<evidence type="ECO:0000256" key="1">
    <source>
        <dbReference type="ARBA" id="ARBA00001974"/>
    </source>
</evidence>
<dbReference type="InterPro" id="IPR012132">
    <property type="entry name" value="GMC_OxRdtase"/>
</dbReference>
<proteinExistence type="inferred from homology"/>
<evidence type="ECO:0000256" key="4">
    <source>
        <dbReference type="ARBA" id="ARBA00023002"/>
    </source>
</evidence>
<dbReference type="PIRSF" id="PIRSF000137">
    <property type="entry name" value="Alcohol_oxidase"/>
    <property type="match status" value="1"/>
</dbReference>
<dbReference type="PROSITE" id="PS00624">
    <property type="entry name" value="GMC_OXRED_2"/>
    <property type="match status" value="1"/>
</dbReference>
<dbReference type="InterPro" id="IPR036188">
    <property type="entry name" value="FAD/NAD-bd_sf"/>
</dbReference>
<dbReference type="PANTHER" id="PTHR47190">
    <property type="entry name" value="DEHYDROGENASE, PUTATIVE-RELATED"/>
    <property type="match status" value="1"/>
</dbReference>
<comment type="caution">
    <text evidence="8">The sequence shown here is derived from an EMBL/GenBank/DDBJ whole genome shotgun (WGS) entry which is preliminary data.</text>
</comment>
<evidence type="ECO:0000313" key="9">
    <source>
        <dbReference type="Proteomes" id="UP000663853"/>
    </source>
</evidence>
<dbReference type="Pfam" id="PF00732">
    <property type="entry name" value="GMC_oxred_N"/>
    <property type="match status" value="1"/>
</dbReference>
<evidence type="ECO:0000313" key="8">
    <source>
        <dbReference type="EMBL" id="CAE6507448.1"/>
    </source>
</evidence>
<gene>
    <name evidence="8" type="ORF">RDB_LOCUS122078</name>
</gene>
<evidence type="ECO:0000256" key="3">
    <source>
        <dbReference type="ARBA" id="ARBA00022630"/>
    </source>
</evidence>
<organism evidence="8 9">
    <name type="scientific">Rhizoctonia solani</name>
    <dbReference type="NCBI Taxonomy" id="456999"/>
    <lineage>
        <taxon>Eukaryota</taxon>
        <taxon>Fungi</taxon>
        <taxon>Dikarya</taxon>
        <taxon>Basidiomycota</taxon>
        <taxon>Agaricomycotina</taxon>
        <taxon>Agaricomycetes</taxon>
        <taxon>Cantharellales</taxon>
        <taxon>Ceratobasidiaceae</taxon>
        <taxon>Rhizoctonia</taxon>
    </lineage>
</organism>
<sequence length="563" mass="59756">MTTLRQGSVRTMLSVLALLALYSGSVLGQGYDVDGLDYIIVGSGPAGIVAADRLSEAGKKVLLVERGGPSIAATGGTDTPPWPYPTNLTRFDIPAGFQTVFSGTPYFMCTDLPARGGCLVGGGAAINGMLYWYPRDEDFATSNGWPKGWQNVEPHLAKVKSRLPSNDIASADGKRYLTEVYDVFKGVLDAQGYKSATINNQRNEKDKVYGYTAFSSQRGIRTGPMGTYLQTALARPNFQMLLYTKVLAVARNGGTITGVYTNNTAVGKDGFIGLKPKGGRVILSGGAFGSSRILFQSGIGPADVISTVEATPGSAKYLPPKSSYISLPVGYNIADNPAINIVLAHPTIRPYSFSGAWTDPVLSDAKQYVEKQSGILAQTSARINWWRKYTGSDGRSRWMQGTARPGGCCGANSNTSFALTLYLGTGINSVGRIGMNNDTSVSLISTPWLKTAGDRDTLVAAAKDVIASYKNVSGLVLTYPDLTSTTIEDHVSKTVAGSNHWTGSTRIGTNAKTSVVDSNLKVWGTENLFVLDAGVIPGMPAGNPTGTILTMAEMASEKLLKLK</sequence>
<dbReference type="InterPro" id="IPR003953">
    <property type="entry name" value="FAD-dep_OxRdtase_2_FAD-bd"/>
</dbReference>
<dbReference type="InterPro" id="IPR053208">
    <property type="entry name" value="GMC_Oxidoreductase_CD"/>
</dbReference>
<evidence type="ECO:0000256" key="2">
    <source>
        <dbReference type="ARBA" id="ARBA00010790"/>
    </source>
</evidence>
<dbReference type="PANTHER" id="PTHR47190:SF2">
    <property type="entry name" value="CELLOBIOSE DEHYDROGENASE (AFU_ORTHOLOGUE AFUA_2G17620)"/>
    <property type="match status" value="1"/>
</dbReference>
<keyword evidence="6" id="KW-0732">Signal</keyword>
<dbReference type="InterPro" id="IPR000172">
    <property type="entry name" value="GMC_OxRdtase_N"/>
</dbReference>
<feature type="domain" description="Glucose-methanol-choline oxidoreductase N-terminal" evidence="7">
    <location>
        <begin position="286"/>
        <end position="300"/>
    </location>
</feature>
<evidence type="ECO:0000259" key="7">
    <source>
        <dbReference type="PROSITE" id="PS00624"/>
    </source>
</evidence>
<protein>
    <recommendedName>
        <fullName evidence="7">Glucose-methanol-choline oxidoreductase N-terminal domain-containing protein</fullName>
    </recommendedName>
</protein>
<dbReference type="AlphaFoldDB" id="A0A8H3CZV4"/>
<keyword evidence="5" id="KW-0274">FAD</keyword>
<comment type="cofactor">
    <cofactor evidence="1 5">
        <name>FAD</name>
        <dbReference type="ChEBI" id="CHEBI:57692"/>
    </cofactor>
</comment>
<dbReference type="PRINTS" id="PR00411">
    <property type="entry name" value="PNDRDTASEI"/>
</dbReference>
<dbReference type="SUPFAM" id="SSF54373">
    <property type="entry name" value="FAD-linked reductases, C-terminal domain"/>
    <property type="match status" value="1"/>
</dbReference>
<dbReference type="SUPFAM" id="SSF51905">
    <property type="entry name" value="FAD/NAD(P)-binding domain"/>
    <property type="match status" value="1"/>
</dbReference>
<dbReference type="InterPro" id="IPR007867">
    <property type="entry name" value="GMC_OxRtase_C"/>
</dbReference>
<dbReference type="Proteomes" id="UP000663853">
    <property type="component" value="Unassembled WGS sequence"/>
</dbReference>
<keyword evidence="3" id="KW-0285">Flavoprotein</keyword>
<dbReference type="GO" id="GO:0016614">
    <property type="term" value="F:oxidoreductase activity, acting on CH-OH group of donors"/>
    <property type="evidence" value="ECO:0007669"/>
    <property type="project" value="InterPro"/>
</dbReference>
<reference evidence="8" key="1">
    <citation type="submission" date="2021-01" db="EMBL/GenBank/DDBJ databases">
        <authorList>
            <person name="Kaushik A."/>
        </authorList>
    </citation>
    <scope>NUCLEOTIDE SEQUENCE</scope>
    <source>
        <strain evidence="8">AG6-10EEA</strain>
    </source>
</reference>
<dbReference type="GO" id="GO:0050660">
    <property type="term" value="F:flavin adenine dinucleotide binding"/>
    <property type="evidence" value="ECO:0007669"/>
    <property type="project" value="InterPro"/>
</dbReference>
<dbReference type="Pfam" id="PF05199">
    <property type="entry name" value="GMC_oxred_C"/>
    <property type="match status" value="1"/>
</dbReference>
<feature type="chain" id="PRO_5033985718" description="Glucose-methanol-choline oxidoreductase N-terminal domain-containing protein" evidence="6">
    <location>
        <begin position="29"/>
        <end position="563"/>
    </location>
</feature>
<feature type="binding site" evidence="5">
    <location>
        <position position="246"/>
    </location>
    <ligand>
        <name>FAD</name>
        <dbReference type="ChEBI" id="CHEBI:57692"/>
    </ligand>
</feature>
<dbReference type="Pfam" id="PF00890">
    <property type="entry name" value="FAD_binding_2"/>
    <property type="match status" value="1"/>
</dbReference>
<name>A0A8H3CZV4_9AGAM</name>